<keyword evidence="2" id="KW-1185">Reference proteome</keyword>
<sequence length="36" mass="4038">MASSGGGTGHQPQLSSKFAFFYVIVHFRSSRPIPRW</sequence>
<evidence type="ECO:0000313" key="1">
    <source>
        <dbReference type="EMBL" id="OMO98905.1"/>
    </source>
</evidence>
<comment type="caution">
    <text evidence="1">The sequence shown here is derived from an EMBL/GenBank/DDBJ whole genome shotgun (WGS) entry which is preliminary data.</text>
</comment>
<gene>
    <name evidence="1" type="ORF">CCACVL1_04003</name>
</gene>
<evidence type="ECO:0000313" key="2">
    <source>
        <dbReference type="Proteomes" id="UP000188268"/>
    </source>
</evidence>
<organism evidence="1 2">
    <name type="scientific">Corchorus capsularis</name>
    <name type="common">Jute</name>
    <dbReference type="NCBI Taxonomy" id="210143"/>
    <lineage>
        <taxon>Eukaryota</taxon>
        <taxon>Viridiplantae</taxon>
        <taxon>Streptophyta</taxon>
        <taxon>Embryophyta</taxon>
        <taxon>Tracheophyta</taxon>
        <taxon>Spermatophyta</taxon>
        <taxon>Magnoliopsida</taxon>
        <taxon>eudicotyledons</taxon>
        <taxon>Gunneridae</taxon>
        <taxon>Pentapetalae</taxon>
        <taxon>rosids</taxon>
        <taxon>malvids</taxon>
        <taxon>Malvales</taxon>
        <taxon>Malvaceae</taxon>
        <taxon>Grewioideae</taxon>
        <taxon>Apeibeae</taxon>
        <taxon>Corchorus</taxon>
    </lineage>
</organism>
<name>A0A1R3JVM4_COCAP</name>
<accession>A0A1R3JVM4</accession>
<protein>
    <submittedName>
        <fullName evidence="1">Uncharacterized protein</fullName>
    </submittedName>
</protein>
<proteinExistence type="predicted"/>
<dbReference type="AlphaFoldDB" id="A0A1R3JVM4"/>
<reference evidence="1 2" key="1">
    <citation type="submission" date="2013-09" db="EMBL/GenBank/DDBJ databases">
        <title>Corchorus capsularis genome sequencing.</title>
        <authorList>
            <person name="Alam M."/>
            <person name="Haque M.S."/>
            <person name="Islam M.S."/>
            <person name="Emdad E.M."/>
            <person name="Islam M.M."/>
            <person name="Ahmed B."/>
            <person name="Halim A."/>
            <person name="Hossen Q.M.M."/>
            <person name="Hossain M.Z."/>
            <person name="Ahmed R."/>
            <person name="Khan M.M."/>
            <person name="Islam R."/>
            <person name="Rashid M.M."/>
            <person name="Khan S.A."/>
            <person name="Rahman M.S."/>
            <person name="Alam M."/>
        </authorList>
    </citation>
    <scope>NUCLEOTIDE SEQUENCE [LARGE SCALE GENOMIC DNA]</scope>
    <source>
        <strain evidence="2">cv. CVL-1</strain>
        <tissue evidence="1">Whole seedling</tissue>
    </source>
</reference>
<dbReference type="Proteomes" id="UP000188268">
    <property type="component" value="Unassembled WGS sequence"/>
</dbReference>
<dbReference type="Gramene" id="OMO98905">
    <property type="protein sequence ID" value="OMO98905"/>
    <property type="gene ID" value="CCACVL1_04003"/>
</dbReference>
<dbReference type="EMBL" id="AWWV01006964">
    <property type="protein sequence ID" value="OMO98905.1"/>
    <property type="molecule type" value="Genomic_DNA"/>
</dbReference>